<evidence type="ECO:0000313" key="6">
    <source>
        <dbReference type="EMBL" id="KIH98727.1"/>
    </source>
</evidence>
<feature type="compositionally biased region" description="Polar residues" evidence="4">
    <location>
        <begin position="1"/>
        <end position="10"/>
    </location>
</feature>
<dbReference type="PROSITE" id="PS00356">
    <property type="entry name" value="HTH_LACI_1"/>
    <property type="match status" value="1"/>
</dbReference>
<dbReference type="InterPro" id="IPR010982">
    <property type="entry name" value="Lambda_DNA-bd_dom_sf"/>
</dbReference>
<evidence type="ECO:0000256" key="2">
    <source>
        <dbReference type="ARBA" id="ARBA00023125"/>
    </source>
</evidence>
<evidence type="ECO:0000256" key="3">
    <source>
        <dbReference type="ARBA" id="ARBA00023163"/>
    </source>
</evidence>
<protein>
    <recommendedName>
        <fullName evidence="5">HTH lacI-type domain-containing protein</fullName>
    </recommendedName>
</protein>
<feature type="region of interest" description="Disordered" evidence="4">
    <location>
        <begin position="1"/>
        <end position="37"/>
    </location>
</feature>
<dbReference type="Proteomes" id="UP000031675">
    <property type="component" value="Unassembled WGS sequence"/>
</dbReference>
<dbReference type="GO" id="GO:0003700">
    <property type="term" value="F:DNA-binding transcription factor activity"/>
    <property type="evidence" value="ECO:0007669"/>
    <property type="project" value="TreeGrafter"/>
</dbReference>
<dbReference type="SMART" id="SM00354">
    <property type="entry name" value="HTH_LACI"/>
    <property type="match status" value="1"/>
</dbReference>
<feature type="domain" description="HTH lacI-type" evidence="5">
    <location>
        <begin position="10"/>
        <end position="65"/>
    </location>
</feature>
<dbReference type="Pfam" id="PF00356">
    <property type="entry name" value="LacI"/>
    <property type="match status" value="1"/>
</dbReference>
<dbReference type="PANTHER" id="PTHR30146:SF153">
    <property type="entry name" value="LACTOSE OPERON REPRESSOR"/>
    <property type="match status" value="1"/>
</dbReference>
<dbReference type="SUPFAM" id="SSF53822">
    <property type="entry name" value="Periplasmic binding protein-like I"/>
    <property type="match status" value="1"/>
</dbReference>
<name>A0A0C2JPK0_9ACTN</name>
<evidence type="ECO:0000313" key="7">
    <source>
        <dbReference type="Proteomes" id="UP000031675"/>
    </source>
</evidence>
<dbReference type="RefSeq" id="WP_040273118.1">
    <property type="nucleotide sequence ID" value="NZ_JROO01000020.1"/>
</dbReference>
<reference evidence="7" key="1">
    <citation type="journal article" date="2015" name="Chem. Biol.">
        <title>Structure, bioactivity, and resistance mechanism of streptomonomicin, an unusual lasso Peptide from an understudied halophilic actinomycete.</title>
        <authorList>
            <person name="Metelev M."/>
            <person name="Tietz J.I."/>
            <person name="Melby J.O."/>
            <person name="Blair P.M."/>
            <person name="Zhu L."/>
            <person name="Livnat I."/>
            <person name="Severinov K."/>
            <person name="Mitchell D.A."/>
        </authorList>
    </citation>
    <scope>NUCLEOTIDE SEQUENCE [LARGE SCALE GENOMIC DNA]</scope>
    <source>
        <strain evidence="7">YIM 90003</strain>
    </source>
</reference>
<dbReference type="STRING" id="183763.LP52_11325"/>
<dbReference type="SUPFAM" id="SSF47413">
    <property type="entry name" value="lambda repressor-like DNA-binding domains"/>
    <property type="match status" value="1"/>
</dbReference>
<sequence>METPSSSTPVTLEDVARRAGVSPSTASRALNGSARKVRDEYQSRVHAAAAELGYTANTAAQAVARGRGDHLAMVVNGINDDYFSPVAAGVLKAAEADDRMVTMISSRNSAQQATRVVSTLRSQRPRAIILAGGRSVTSTVWEERLVEELAAFQSEGGRVVAISEEGMPFDTVSLDNVAAASELAAALVGLGYRRVTILGGPADARTAHDRVQGFVAGLAGHGIEVPPSGVIHCGFDRDGGYAAAGECLRRRMPAELVLAISDTVAVGAIARFREAGLSLPADMAVAGIDDVTVLRDVAPALTTVRLPWPEAGRAALDLALQPAGAEPRLVRLTGHAVLRESTPGIGGR</sequence>
<dbReference type="OrthoDB" id="3226810at2"/>
<gene>
    <name evidence="6" type="ORF">LP52_11325</name>
</gene>
<keyword evidence="2" id="KW-0238">DNA-binding</keyword>
<dbReference type="EMBL" id="JROO01000020">
    <property type="protein sequence ID" value="KIH98727.1"/>
    <property type="molecule type" value="Genomic_DNA"/>
</dbReference>
<dbReference type="PROSITE" id="PS50932">
    <property type="entry name" value="HTH_LACI_2"/>
    <property type="match status" value="1"/>
</dbReference>
<evidence type="ECO:0000256" key="4">
    <source>
        <dbReference type="SAM" id="MobiDB-lite"/>
    </source>
</evidence>
<comment type="caution">
    <text evidence="6">The sequence shown here is derived from an EMBL/GenBank/DDBJ whole genome shotgun (WGS) entry which is preliminary data.</text>
</comment>
<dbReference type="CDD" id="cd06267">
    <property type="entry name" value="PBP1_LacI_sugar_binding-like"/>
    <property type="match status" value="1"/>
</dbReference>
<proteinExistence type="predicted"/>
<dbReference type="PANTHER" id="PTHR30146">
    <property type="entry name" value="LACI-RELATED TRANSCRIPTIONAL REPRESSOR"/>
    <property type="match status" value="1"/>
</dbReference>
<dbReference type="Gene3D" id="3.40.50.2300">
    <property type="match status" value="2"/>
</dbReference>
<keyword evidence="1" id="KW-0805">Transcription regulation</keyword>
<keyword evidence="7" id="KW-1185">Reference proteome</keyword>
<dbReference type="InterPro" id="IPR000843">
    <property type="entry name" value="HTH_LacI"/>
</dbReference>
<dbReference type="InterPro" id="IPR001761">
    <property type="entry name" value="Peripla_BP/Lac1_sug-bd_dom"/>
</dbReference>
<dbReference type="GO" id="GO:0000976">
    <property type="term" value="F:transcription cis-regulatory region binding"/>
    <property type="evidence" value="ECO:0007669"/>
    <property type="project" value="TreeGrafter"/>
</dbReference>
<dbReference type="CDD" id="cd01392">
    <property type="entry name" value="HTH_LacI"/>
    <property type="match status" value="1"/>
</dbReference>
<dbReference type="PRINTS" id="PR00036">
    <property type="entry name" value="HTHLACI"/>
</dbReference>
<dbReference type="AlphaFoldDB" id="A0A0C2JPK0"/>
<evidence type="ECO:0000259" key="5">
    <source>
        <dbReference type="PROSITE" id="PS50932"/>
    </source>
</evidence>
<dbReference type="InterPro" id="IPR028082">
    <property type="entry name" value="Peripla_BP_I"/>
</dbReference>
<keyword evidence="3" id="KW-0804">Transcription</keyword>
<evidence type="ECO:0000256" key="1">
    <source>
        <dbReference type="ARBA" id="ARBA00023015"/>
    </source>
</evidence>
<accession>A0A0C2JPK0</accession>
<dbReference type="Gene3D" id="1.10.260.40">
    <property type="entry name" value="lambda repressor-like DNA-binding domains"/>
    <property type="match status" value="1"/>
</dbReference>
<organism evidence="6 7">
    <name type="scientific">Streptomonospora alba</name>
    <dbReference type="NCBI Taxonomy" id="183763"/>
    <lineage>
        <taxon>Bacteria</taxon>
        <taxon>Bacillati</taxon>
        <taxon>Actinomycetota</taxon>
        <taxon>Actinomycetes</taxon>
        <taxon>Streptosporangiales</taxon>
        <taxon>Nocardiopsidaceae</taxon>
        <taxon>Streptomonospora</taxon>
    </lineage>
</organism>
<dbReference type="Pfam" id="PF00532">
    <property type="entry name" value="Peripla_BP_1"/>
    <property type="match status" value="1"/>
</dbReference>